<dbReference type="RefSeq" id="WP_094406682.1">
    <property type="nucleotide sequence ID" value="NZ_BMJZ01000017.1"/>
</dbReference>
<sequence>MVSAKRGLQSDADYLKAPLTEIDGTICNTPFGGRELPFWDRAMWSSRVLVALFWPSRYTEGVRRYQCAFADSPPTVIPHFAERVPLRKDTLLRKAKTKTAFSWYLWVKNVPPALGQRVAWIPPARYHLERWGDYDDDQGAAPPPRRCRHQRPNLSGMGRSLRATIEAARPKPSWIIPPCVGTGLIDLLPSPLEFQATRCFELSPALGMP</sequence>
<organism evidence="1 2">
    <name type="scientific">Elstera cyanobacteriorum</name>
    <dbReference type="NCBI Taxonomy" id="2022747"/>
    <lineage>
        <taxon>Bacteria</taxon>
        <taxon>Pseudomonadati</taxon>
        <taxon>Pseudomonadota</taxon>
        <taxon>Alphaproteobacteria</taxon>
        <taxon>Rhodospirillales</taxon>
        <taxon>Rhodospirillaceae</taxon>
        <taxon>Elstera</taxon>
    </lineage>
</organism>
<evidence type="ECO:0000313" key="2">
    <source>
        <dbReference type="Proteomes" id="UP000216361"/>
    </source>
</evidence>
<dbReference type="OrthoDB" id="1079385at2"/>
<proteinExistence type="predicted"/>
<dbReference type="AlphaFoldDB" id="A0A255Y0J1"/>
<dbReference type="Proteomes" id="UP000216361">
    <property type="component" value="Unassembled WGS sequence"/>
</dbReference>
<evidence type="ECO:0000313" key="1">
    <source>
        <dbReference type="EMBL" id="OYQ22164.1"/>
    </source>
</evidence>
<keyword evidence="2" id="KW-1185">Reference proteome</keyword>
<name>A0A255Y0J1_9PROT</name>
<comment type="caution">
    <text evidence="1">The sequence shown here is derived from an EMBL/GenBank/DDBJ whole genome shotgun (WGS) entry which is preliminary data.</text>
</comment>
<protein>
    <submittedName>
        <fullName evidence="1">Uncharacterized protein</fullName>
    </submittedName>
</protein>
<accession>A0A255Y0J1</accession>
<dbReference type="EMBL" id="NOXS01000015">
    <property type="protein sequence ID" value="OYQ22164.1"/>
    <property type="molecule type" value="Genomic_DNA"/>
</dbReference>
<reference evidence="1 2" key="1">
    <citation type="submission" date="2017-07" db="EMBL/GenBank/DDBJ databases">
        <title>Elstera cyanobacteriorum sp. nov., a novel bacterium isolated from cyanobacterial aggregates in a eutrophic lake.</title>
        <authorList>
            <person name="Cai H."/>
        </authorList>
    </citation>
    <scope>NUCLEOTIDE SEQUENCE [LARGE SCALE GENOMIC DNA]</scope>
    <source>
        <strain evidence="1 2">TH019</strain>
    </source>
</reference>
<gene>
    <name evidence="1" type="ORF">CHR90_00625</name>
</gene>